<evidence type="ECO:0000313" key="1">
    <source>
        <dbReference type="EMBL" id="KAJ3654271.1"/>
    </source>
</evidence>
<gene>
    <name evidence="1" type="ORF">Zmor_013469</name>
</gene>
<dbReference type="Proteomes" id="UP001168821">
    <property type="component" value="Unassembled WGS sequence"/>
</dbReference>
<accession>A0AA38IFF6</accession>
<dbReference type="EMBL" id="JALNTZ010000004">
    <property type="protein sequence ID" value="KAJ3654271.1"/>
    <property type="molecule type" value="Genomic_DNA"/>
</dbReference>
<organism evidence="1 2">
    <name type="scientific">Zophobas morio</name>
    <dbReference type="NCBI Taxonomy" id="2755281"/>
    <lineage>
        <taxon>Eukaryota</taxon>
        <taxon>Metazoa</taxon>
        <taxon>Ecdysozoa</taxon>
        <taxon>Arthropoda</taxon>
        <taxon>Hexapoda</taxon>
        <taxon>Insecta</taxon>
        <taxon>Pterygota</taxon>
        <taxon>Neoptera</taxon>
        <taxon>Endopterygota</taxon>
        <taxon>Coleoptera</taxon>
        <taxon>Polyphaga</taxon>
        <taxon>Cucujiformia</taxon>
        <taxon>Tenebrionidae</taxon>
        <taxon>Zophobas</taxon>
    </lineage>
</organism>
<evidence type="ECO:0000313" key="2">
    <source>
        <dbReference type="Proteomes" id="UP001168821"/>
    </source>
</evidence>
<proteinExistence type="predicted"/>
<reference evidence="1" key="1">
    <citation type="journal article" date="2023" name="G3 (Bethesda)">
        <title>Whole genome assemblies of Zophobas morio and Tenebrio molitor.</title>
        <authorList>
            <person name="Kaur S."/>
            <person name="Stinson S.A."/>
            <person name="diCenzo G.C."/>
        </authorList>
    </citation>
    <scope>NUCLEOTIDE SEQUENCE</scope>
    <source>
        <strain evidence="1">QUZm001</strain>
    </source>
</reference>
<protein>
    <submittedName>
        <fullName evidence="1">Uncharacterized protein</fullName>
    </submittedName>
</protein>
<comment type="caution">
    <text evidence="1">The sequence shown here is derived from an EMBL/GenBank/DDBJ whole genome shotgun (WGS) entry which is preliminary data.</text>
</comment>
<name>A0AA38IFF6_9CUCU</name>
<keyword evidence="2" id="KW-1185">Reference proteome</keyword>
<dbReference type="AlphaFoldDB" id="A0AA38IFF6"/>
<sequence length="113" mass="12644">MFTRYIKICQHVSGAHYSQLSPKLRNTSASLTLHTFQVLLPVWTEFSSNFPKKSFSFPISPHTFYLSTSSTRCKHRTSLKNSVSCKVSKFGGVLISSAREFGDNFAQGVYVVG</sequence>